<dbReference type="PANTHER" id="PTHR33112:SF16">
    <property type="entry name" value="HETEROKARYON INCOMPATIBILITY DOMAIN-CONTAINING PROTEIN"/>
    <property type="match status" value="1"/>
</dbReference>
<sequence>MDLPPDFPPVHSCNLCNKLILDPRGGGLFDRKNTRREWAAFNPELTVRDLREQQRHGCAFGEHARIGDEDDDAPVLYSFNSSEGGIPGFQSVEFGIPGRLDSDTESGSERTEHDSDEIGVEPDGIEVYRWWTRDLLAIPGSPACDVISRTPINVEPGSDKSFELARKWYQTCRDTHKECQRPQLKFMPERVIRIDYRQSKFLLRLHETQGLAIKPYCALSYCWGGDQELKTTSDTLHTFRTAIPFRELPATIRDAITTTYELGLRYLFVDSLCIIQDSQDDMHTQIAQMSDIFSEAAITILASRAHSVETGFLHERPSPLENYSKGAWRYKGVSEMRMQCPTGEIGSVILMGSEHIRPGNLLRTRAWVLQEELLAHRTLDFDHNQTVWTCRSTRRLVDGWLDNYGWNQDHLRWLPELSRPRILPKAGENTGNLEDRKEILALWHRLVVDYSGRDLTEPNDKLLAIGAIARRVGDALQDDDYLAGIWKSSIPRDLFWHVPSNTKYPRPEDFRAPSWSWAAIDGAVHPAQTSGTCSLDVIDCHTEPVFPGARFGAVTTGHLVVRGRLRQVFLLDLGYEGTDYCGLFRVKEPSGHEFWAPLCFDALEQEFSDHLQQPLEIAMLEVYGVGEVTRSGLVLQEVGSRKFSRLGLFSWQFDPSDPDEDSDISRINGYVLYSEWIKGFDQCDKVEITLI</sequence>
<evidence type="ECO:0000313" key="4">
    <source>
        <dbReference type="Proteomes" id="UP000054266"/>
    </source>
</evidence>
<dbReference type="PANTHER" id="PTHR33112">
    <property type="entry name" value="DOMAIN PROTEIN, PUTATIVE-RELATED"/>
    <property type="match status" value="1"/>
</dbReference>
<dbReference type="InterPro" id="IPR010730">
    <property type="entry name" value="HET"/>
</dbReference>
<dbReference type="EMBL" id="KN846958">
    <property type="protein sequence ID" value="KIW68044.1"/>
    <property type="molecule type" value="Genomic_DNA"/>
</dbReference>
<feature type="domain" description="Heterokaryon incompatibility" evidence="2">
    <location>
        <begin position="216"/>
        <end position="371"/>
    </location>
</feature>
<dbReference type="AlphaFoldDB" id="A0A0D2G834"/>
<gene>
    <name evidence="3" type="ORF">PV04_04014</name>
</gene>
<protein>
    <recommendedName>
        <fullName evidence="2">Heterokaryon incompatibility domain-containing protein</fullName>
    </recommendedName>
</protein>
<reference evidence="3 4" key="1">
    <citation type="submission" date="2015-01" db="EMBL/GenBank/DDBJ databases">
        <title>The Genome Sequence of Capronia semiimmersa CBS27337.</title>
        <authorList>
            <consortium name="The Broad Institute Genomics Platform"/>
            <person name="Cuomo C."/>
            <person name="de Hoog S."/>
            <person name="Gorbushina A."/>
            <person name="Stielow B."/>
            <person name="Teixiera M."/>
            <person name="Abouelleil A."/>
            <person name="Chapman S.B."/>
            <person name="Priest M."/>
            <person name="Young S.K."/>
            <person name="Wortman J."/>
            <person name="Nusbaum C."/>
            <person name="Birren B."/>
        </authorList>
    </citation>
    <scope>NUCLEOTIDE SEQUENCE [LARGE SCALE GENOMIC DNA]</scope>
    <source>
        <strain evidence="3 4">CBS 27337</strain>
    </source>
</reference>
<organism evidence="3 4">
    <name type="scientific">Phialophora macrospora</name>
    <dbReference type="NCBI Taxonomy" id="1851006"/>
    <lineage>
        <taxon>Eukaryota</taxon>
        <taxon>Fungi</taxon>
        <taxon>Dikarya</taxon>
        <taxon>Ascomycota</taxon>
        <taxon>Pezizomycotina</taxon>
        <taxon>Eurotiomycetes</taxon>
        <taxon>Chaetothyriomycetidae</taxon>
        <taxon>Chaetothyriales</taxon>
        <taxon>Herpotrichiellaceae</taxon>
        <taxon>Phialophora</taxon>
    </lineage>
</organism>
<evidence type="ECO:0000313" key="3">
    <source>
        <dbReference type="EMBL" id="KIW68044.1"/>
    </source>
</evidence>
<dbReference type="HOGENOM" id="CLU_002639_6_2_1"/>
<keyword evidence="4" id="KW-1185">Reference proteome</keyword>
<dbReference type="Pfam" id="PF06985">
    <property type="entry name" value="HET"/>
    <property type="match status" value="1"/>
</dbReference>
<evidence type="ECO:0000256" key="1">
    <source>
        <dbReference type="SAM" id="MobiDB-lite"/>
    </source>
</evidence>
<accession>A0A0D2G834</accession>
<dbReference type="STRING" id="5601.A0A0D2G834"/>
<feature type="region of interest" description="Disordered" evidence="1">
    <location>
        <begin position="95"/>
        <end position="118"/>
    </location>
</feature>
<name>A0A0D2G834_9EURO</name>
<proteinExistence type="predicted"/>
<dbReference type="Proteomes" id="UP000054266">
    <property type="component" value="Unassembled WGS sequence"/>
</dbReference>
<evidence type="ECO:0000259" key="2">
    <source>
        <dbReference type="Pfam" id="PF06985"/>
    </source>
</evidence>